<evidence type="ECO:0000313" key="1">
    <source>
        <dbReference type="EMBL" id="KAF6210482.1"/>
    </source>
</evidence>
<accession>A0A6A4K3Q1</accession>
<gene>
    <name evidence="1" type="ORF">GE061_013588</name>
</gene>
<protein>
    <submittedName>
        <fullName evidence="1">Uncharacterized protein</fullName>
    </submittedName>
</protein>
<name>A0A6A4K3Q1_APOLU</name>
<dbReference type="AlphaFoldDB" id="A0A6A4K3Q1"/>
<reference evidence="1" key="1">
    <citation type="journal article" date="2021" name="Mol. Ecol. Resour.">
        <title>Apolygus lucorum genome provides insights into omnivorousness and mesophyll feeding.</title>
        <authorList>
            <person name="Liu Y."/>
            <person name="Liu H."/>
            <person name="Wang H."/>
            <person name="Huang T."/>
            <person name="Liu B."/>
            <person name="Yang B."/>
            <person name="Yin L."/>
            <person name="Li B."/>
            <person name="Zhang Y."/>
            <person name="Zhang S."/>
            <person name="Jiang F."/>
            <person name="Zhang X."/>
            <person name="Ren Y."/>
            <person name="Wang B."/>
            <person name="Wang S."/>
            <person name="Lu Y."/>
            <person name="Wu K."/>
            <person name="Fan W."/>
            <person name="Wang G."/>
        </authorList>
    </citation>
    <scope>NUCLEOTIDE SEQUENCE</scope>
    <source>
        <strain evidence="1">12Hb</strain>
    </source>
</reference>
<dbReference type="SUPFAM" id="SSF103473">
    <property type="entry name" value="MFS general substrate transporter"/>
    <property type="match status" value="1"/>
</dbReference>
<evidence type="ECO:0000313" key="2">
    <source>
        <dbReference type="Proteomes" id="UP000466442"/>
    </source>
</evidence>
<dbReference type="Proteomes" id="UP000466442">
    <property type="component" value="Linkage Group LG5"/>
</dbReference>
<comment type="caution">
    <text evidence="1">The sequence shown here is derived from an EMBL/GenBank/DDBJ whole genome shotgun (WGS) entry which is preliminary data.</text>
</comment>
<proteinExistence type="predicted"/>
<dbReference type="InterPro" id="IPR036259">
    <property type="entry name" value="MFS_trans_sf"/>
</dbReference>
<dbReference type="Gene3D" id="1.20.1250.20">
    <property type="entry name" value="MFS general substrate transporter like domains"/>
    <property type="match status" value="1"/>
</dbReference>
<dbReference type="EMBL" id="WIXP02000005">
    <property type="protein sequence ID" value="KAF6210482.1"/>
    <property type="molecule type" value="Genomic_DNA"/>
</dbReference>
<organism evidence="1 2">
    <name type="scientific">Apolygus lucorum</name>
    <name type="common">Small green plant bug</name>
    <name type="synonym">Lygocoris lucorum</name>
    <dbReference type="NCBI Taxonomy" id="248454"/>
    <lineage>
        <taxon>Eukaryota</taxon>
        <taxon>Metazoa</taxon>
        <taxon>Ecdysozoa</taxon>
        <taxon>Arthropoda</taxon>
        <taxon>Hexapoda</taxon>
        <taxon>Insecta</taxon>
        <taxon>Pterygota</taxon>
        <taxon>Neoptera</taxon>
        <taxon>Paraneoptera</taxon>
        <taxon>Hemiptera</taxon>
        <taxon>Heteroptera</taxon>
        <taxon>Panheteroptera</taxon>
        <taxon>Cimicomorpha</taxon>
        <taxon>Miridae</taxon>
        <taxon>Mirini</taxon>
        <taxon>Apolygus</taxon>
    </lineage>
</organism>
<keyword evidence="2" id="KW-1185">Reference proteome</keyword>
<sequence>MGDDDSLEEEETLRSFGVAHKLMMFCSAVFIGAWNIVFITLNQQALSIKNTIVDKSVITKFLLIETMSSAVSMIFAAIADSFVARYNLMKFTVFFTSVPVIFMASSDPSFEGIISRDLQIIFHLSGVAMMSIYFILIPVENAFAAELVPPNSPLLRRYFFVIHFASYMVQGLFGILVNLPTYMKTEKQKEEVTFYCYALQVILWSGVITGYVVILIIRRGEPRNVSYGISTNITITLYKLVWVNVTNIWERCRNSNYEVQDCFEKVSRRLPSEIMTTTKKMYKLFIFNFCLMYFHGLEMILRTMWYLQDETMSRNSFLYGFSLDVILLICLSVFFPVVEFCVFPLFKKFARVEFEDLRLISASNIMLALAYVLTLFIALLVGQENGNNPGQDKVTLRMYNTQLYPIEWSIKSNETDEVSIHIPPMKSRVYINDVGGVYRSTITSSFYSKYMDLKMKKSQVFTLAASRQTIVRVDSVDRELKKRPKIGVADSHVFVVPMMSSHSPLKLENITVEFKGSDSFLEVGNLHLKNYTHVILNYDKYTVTGVCERNSVTKKITLPNYSLHTLLVFNKLDGDLDLCFEELRSGSIQNRLVAFPQVFLTALAIAIGKVSIQTYTYKRSPSNMLSTAFSFHRFGFACSMISFSLITAEMSLTTLGIIAFLIFFFILIFYFVNIQKDLNFEEEDNEYKRKVAEKLEKQKIQHRIEETDMMRDLM</sequence>